<keyword evidence="1" id="KW-0732">Signal</keyword>
<sequence>MHSGMPPLLLSVGASEVLLGDVIMSAQVAAAGGVEVVVDVYDGMWHDFQMYSEGCGDSEELWEGVLSIHRTARFIRDIVHTGHPPCGKGVLGVPRTTWHMTRPGTNSDWVPGNGNPDRFICPPTYKDTMVPEFQNASSVVAKSATSARPRAPTDRRTF</sequence>
<evidence type="ECO:0000256" key="1">
    <source>
        <dbReference type="SAM" id="SignalP"/>
    </source>
</evidence>
<protein>
    <recommendedName>
        <fullName evidence="4">Alpha/beta hydrolase fold-3 domain-containing protein</fullName>
    </recommendedName>
</protein>
<proteinExistence type="predicted"/>
<dbReference type="InterPro" id="IPR029058">
    <property type="entry name" value="AB_hydrolase_fold"/>
</dbReference>
<dbReference type="Proteomes" id="UP001189429">
    <property type="component" value="Unassembled WGS sequence"/>
</dbReference>
<comment type="caution">
    <text evidence="2">The sequence shown here is derived from an EMBL/GenBank/DDBJ whole genome shotgun (WGS) entry which is preliminary data.</text>
</comment>
<reference evidence="2" key="1">
    <citation type="submission" date="2023-10" db="EMBL/GenBank/DDBJ databases">
        <authorList>
            <person name="Chen Y."/>
            <person name="Shah S."/>
            <person name="Dougan E. K."/>
            <person name="Thang M."/>
            <person name="Chan C."/>
        </authorList>
    </citation>
    <scope>NUCLEOTIDE SEQUENCE [LARGE SCALE GENOMIC DNA]</scope>
</reference>
<gene>
    <name evidence="2" type="ORF">PCOR1329_LOCUS35768</name>
</gene>
<dbReference type="EMBL" id="CAUYUJ010014368">
    <property type="protein sequence ID" value="CAK0840295.1"/>
    <property type="molecule type" value="Genomic_DNA"/>
</dbReference>
<accession>A0ABN9T6P5</accession>
<keyword evidence="3" id="KW-1185">Reference proteome</keyword>
<feature type="signal peptide" evidence="1">
    <location>
        <begin position="1"/>
        <end position="20"/>
    </location>
</feature>
<dbReference type="SUPFAM" id="SSF53474">
    <property type="entry name" value="alpha/beta-Hydrolases"/>
    <property type="match status" value="1"/>
</dbReference>
<feature type="chain" id="PRO_5046373696" description="Alpha/beta hydrolase fold-3 domain-containing protein" evidence="1">
    <location>
        <begin position="21"/>
        <end position="158"/>
    </location>
</feature>
<organism evidence="2 3">
    <name type="scientific">Prorocentrum cordatum</name>
    <dbReference type="NCBI Taxonomy" id="2364126"/>
    <lineage>
        <taxon>Eukaryota</taxon>
        <taxon>Sar</taxon>
        <taxon>Alveolata</taxon>
        <taxon>Dinophyceae</taxon>
        <taxon>Prorocentrales</taxon>
        <taxon>Prorocentraceae</taxon>
        <taxon>Prorocentrum</taxon>
    </lineage>
</organism>
<evidence type="ECO:0000313" key="2">
    <source>
        <dbReference type="EMBL" id="CAK0840295.1"/>
    </source>
</evidence>
<evidence type="ECO:0008006" key="4">
    <source>
        <dbReference type="Google" id="ProtNLM"/>
    </source>
</evidence>
<name>A0ABN9T6P5_9DINO</name>
<evidence type="ECO:0000313" key="3">
    <source>
        <dbReference type="Proteomes" id="UP001189429"/>
    </source>
</evidence>
<dbReference type="Gene3D" id="3.40.50.1820">
    <property type="entry name" value="alpha/beta hydrolase"/>
    <property type="match status" value="1"/>
</dbReference>